<feature type="transmembrane region" description="Helical" evidence="2">
    <location>
        <begin position="202"/>
        <end position="225"/>
    </location>
</feature>
<feature type="transmembrane region" description="Helical" evidence="2">
    <location>
        <begin position="66"/>
        <end position="87"/>
    </location>
</feature>
<evidence type="ECO:0008006" key="5">
    <source>
        <dbReference type="Google" id="ProtNLM"/>
    </source>
</evidence>
<feature type="transmembrane region" description="Helical" evidence="2">
    <location>
        <begin position="116"/>
        <end position="138"/>
    </location>
</feature>
<reference evidence="3" key="1">
    <citation type="submission" date="2021-02" db="EMBL/GenBank/DDBJ databases">
        <title>Infant gut strain persistence is associated with maternal origin, phylogeny, and functional potential including surface adhesion and iron acquisition.</title>
        <authorList>
            <person name="Lou Y.C."/>
        </authorList>
    </citation>
    <scope>NUCLEOTIDE SEQUENCE</scope>
    <source>
        <strain evidence="3">L3_101_000M1_dasL3_101_000M1_concoct_87</strain>
    </source>
</reference>
<protein>
    <recommendedName>
        <fullName evidence="5">DUF624 domain-containing protein</fullName>
    </recommendedName>
</protein>
<accession>A0A943HL03</accession>
<organism evidence="3 4">
    <name type="scientific">Subdoligranulum variabile</name>
    <dbReference type="NCBI Taxonomy" id="214851"/>
    <lineage>
        <taxon>Bacteria</taxon>
        <taxon>Bacillati</taxon>
        <taxon>Bacillota</taxon>
        <taxon>Clostridia</taxon>
        <taxon>Eubacteriales</taxon>
        <taxon>Oscillospiraceae</taxon>
        <taxon>Subdoligranulum</taxon>
    </lineage>
</organism>
<feature type="region of interest" description="Disordered" evidence="1">
    <location>
        <begin position="1"/>
        <end position="21"/>
    </location>
</feature>
<feature type="transmembrane region" description="Helical" evidence="2">
    <location>
        <begin position="39"/>
        <end position="60"/>
    </location>
</feature>
<dbReference type="Proteomes" id="UP000759273">
    <property type="component" value="Unassembled WGS sequence"/>
</dbReference>
<feature type="transmembrane region" description="Helical" evidence="2">
    <location>
        <begin position="173"/>
        <end position="190"/>
    </location>
</feature>
<name>A0A943HL03_9FIRM</name>
<feature type="transmembrane region" description="Helical" evidence="2">
    <location>
        <begin position="144"/>
        <end position="166"/>
    </location>
</feature>
<dbReference type="AlphaFoldDB" id="A0A943HL03"/>
<keyword evidence="2" id="KW-0812">Transmembrane</keyword>
<sequence>MGLFHQNFDKPGPGVSPDAPRKKGAARFFEILGRDFSTIWMAGLLALISSLPFALLLWLAVSTHSLIPMLAAGILGGMIAAPQIVGLNDTILRSLRDEPGFWWATYRRAWKRNVKASLLPGAVCGLLLAMEIFTAFHLDTSQSVVPAVAVLVALILLAGIAQYIYAQVALVEVSFGGLLKNALMLFLGYLPRSALGVLWQGIYWAAVALFWPVSSFAVILCSLWLPCLLNLMAIYPALDKSFDLEKTIKAMRDAQLNSENEDK</sequence>
<comment type="caution">
    <text evidence="3">The sequence shown here is derived from an EMBL/GenBank/DDBJ whole genome shotgun (WGS) entry which is preliminary data.</text>
</comment>
<proteinExistence type="predicted"/>
<evidence type="ECO:0000256" key="1">
    <source>
        <dbReference type="SAM" id="MobiDB-lite"/>
    </source>
</evidence>
<evidence type="ECO:0000313" key="3">
    <source>
        <dbReference type="EMBL" id="MBS5332690.1"/>
    </source>
</evidence>
<dbReference type="EMBL" id="JAGZGG010000021">
    <property type="protein sequence ID" value="MBS5332690.1"/>
    <property type="molecule type" value="Genomic_DNA"/>
</dbReference>
<evidence type="ECO:0000256" key="2">
    <source>
        <dbReference type="SAM" id="Phobius"/>
    </source>
</evidence>
<keyword evidence="2" id="KW-1133">Transmembrane helix</keyword>
<evidence type="ECO:0000313" key="4">
    <source>
        <dbReference type="Proteomes" id="UP000759273"/>
    </source>
</evidence>
<keyword evidence="2" id="KW-0472">Membrane</keyword>
<gene>
    <name evidence="3" type="ORF">KHY36_09200</name>
</gene>